<comment type="caution">
    <text evidence="1">The sequence shown here is derived from an EMBL/GenBank/DDBJ whole genome shotgun (WGS) entry which is preliminary data.</text>
</comment>
<reference evidence="1 2" key="1">
    <citation type="journal article" date="2017" name="Antonie Van Leeuwenhoek">
        <title>Rhizobium rhizosphaerae sp. nov., a novel species isolated from rice rhizosphere.</title>
        <authorList>
            <person name="Zhao J.J."/>
            <person name="Zhang J."/>
            <person name="Zhang R.J."/>
            <person name="Zhang C.W."/>
            <person name="Yin H.Q."/>
            <person name="Zhang X.X."/>
        </authorList>
    </citation>
    <scope>NUCLEOTIDE SEQUENCE [LARGE SCALE GENOMIC DNA]</scope>
    <source>
        <strain evidence="1 2">BSs20135</strain>
    </source>
</reference>
<gene>
    <name evidence="1" type="ORF">GARC_0284</name>
</gene>
<proteinExistence type="predicted"/>
<keyword evidence="2" id="KW-1185">Reference proteome</keyword>
<evidence type="ECO:0000313" key="1">
    <source>
        <dbReference type="EMBL" id="GAC17266.1"/>
    </source>
</evidence>
<protein>
    <submittedName>
        <fullName evidence="1">Uncharacterized protein</fullName>
    </submittedName>
</protein>
<dbReference type="AlphaFoldDB" id="K6Y047"/>
<organism evidence="1 2">
    <name type="scientific">Paraglaciecola arctica BSs20135</name>
    <dbReference type="NCBI Taxonomy" id="493475"/>
    <lineage>
        <taxon>Bacteria</taxon>
        <taxon>Pseudomonadati</taxon>
        <taxon>Pseudomonadota</taxon>
        <taxon>Gammaproteobacteria</taxon>
        <taxon>Alteromonadales</taxon>
        <taxon>Alteromonadaceae</taxon>
        <taxon>Paraglaciecola</taxon>
    </lineage>
</organism>
<dbReference type="Proteomes" id="UP000006327">
    <property type="component" value="Unassembled WGS sequence"/>
</dbReference>
<evidence type="ECO:0000313" key="2">
    <source>
        <dbReference type="Proteomes" id="UP000006327"/>
    </source>
</evidence>
<accession>K6Y047</accession>
<sequence length="51" mass="5655">MAYLGLYKIDYGDVFGKHPICIGIITLAVFSFSKASKTVLKPNKSYSLKNI</sequence>
<dbReference type="EMBL" id="BAEO01000006">
    <property type="protein sequence ID" value="GAC17266.1"/>
    <property type="molecule type" value="Genomic_DNA"/>
</dbReference>
<name>K6Y047_9ALTE</name>